<dbReference type="Proteomes" id="UP001180087">
    <property type="component" value="Chromosome"/>
</dbReference>
<evidence type="ECO:0000259" key="8">
    <source>
        <dbReference type="PROSITE" id="PS50111"/>
    </source>
</evidence>
<reference evidence="10" key="1">
    <citation type="submission" date="2023-06" db="EMBL/GenBank/DDBJ databases">
        <title>A Treasure from Seagulls: Isolation and Description of Aciduricobacillus qingdaonensis gen. nov., sp. nov., a Rare Obligately Uric Acid-utilizing Member in the Family Bacillaceae.</title>
        <authorList>
            <person name="Liu W."/>
            <person name="Wang B."/>
        </authorList>
    </citation>
    <scope>NUCLEOTIDE SEQUENCE</scope>
    <source>
        <strain evidence="10">44XB</strain>
    </source>
</reference>
<protein>
    <submittedName>
        <fullName evidence="10">Methyl-accepting chemotaxis protein</fullName>
    </submittedName>
</protein>
<keyword evidence="7" id="KW-1133">Transmembrane helix</keyword>
<evidence type="ECO:0000259" key="9">
    <source>
        <dbReference type="PROSITE" id="PS50885"/>
    </source>
</evidence>
<comment type="subcellular location">
    <subcellularLocation>
        <location evidence="1">Cell membrane</location>
    </subcellularLocation>
</comment>
<dbReference type="SMART" id="SM00283">
    <property type="entry name" value="MA"/>
    <property type="match status" value="1"/>
</dbReference>
<evidence type="ECO:0000256" key="4">
    <source>
        <dbReference type="ARBA" id="ARBA00023224"/>
    </source>
</evidence>
<dbReference type="Gene3D" id="6.10.340.10">
    <property type="match status" value="1"/>
</dbReference>
<evidence type="ECO:0000256" key="3">
    <source>
        <dbReference type="ARBA" id="ARBA00023136"/>
    </source>
</evidence>
<feature type="transmembrane region" description="Helical" evidence="7">
    <location>
        <begin position="311"/>
        <end position="331"/>
    </location>
</feature>
<dbReference type="PANTHER" id="PTHR32089">
    <property type="entry name" value="METHYL-ACCEPTING CHEMOTAXIS PROTEIN MCPB"/>
    <property type="match status" value="1"/>
</dbReference>
<dbReference type="EMBL" id="CP129113">
    <property type="protein sequence ID" value="WLV23947.1"/>
    <property type="molecule type" value="Genomic_DNA"/>
</dbReference>
<accession>A0ABY9KW35</accession>
<sequence>MRQRNTFQRNLVFMLGISISVLVILIMLFNYWNARKDLVQKNEETEQLVEENILNAINSSDAAYSIIEKSLGEKMEQYTKVLINKYKKNPNIDSWNLADYKKQFDGFDIFVLNKDLVITHSSRKADLGLDFKEFGITDLLMGRLNSGKFETDRMEISEATKQANKFSYMATPDKKYLIELGATSEQFDSLIKDLDMTQLASNLEKAHDYVDNIDIYTVQADKMPEQSITDQNNKGESIKISKKSAKIGAEAIKSGNSIEKEAKENGKEFKYHYIPALKKDENGDTLYKQSRLLVIKYDESYFKGLLMKKNIYSIIIVIVSVILSIVLSIIISRRISKPVEAFGEVIDRTSRLEFTDNEHLTQLKERNDDFGNLAEKYDHMLSEVRSAFSKVVHSADQLAAMSEQFQASAEETRQAAGQISGSIQDVSNETEKQSRLVNNAIEDIHQITNEVKHVSDNIQKVNNLVGHTVEISNSGSEAIAHSAENMVKIDTHTKGSKNIVIQLNDKSTQIETISSFITSIAEQTNLLALNAAIESARAGESGKGFAVVADEVRKLAIESSTAAKQINDLIAEIKNEISKAMDSMNDGYEAVQEGNTLTNEAGTAFNGILEAVEQVSEESRHTAEISLEVEQITSGLLGSIQEVADLYDKLTANAQEVAATTEEQTAVVEDMTDGASNLSKIADELIKEVDKFKMD</sequence>
<keyword evidence="4 6" id="KW-0807">Transducer</keyword>
<comment type="similarity">
    <text evidence="5">Belongs to the methyl-accepting chemotaxis (MCP) protein family.</text>
</comment>
<evidence type="ECO:0000256" key="6">
    <source>
        <dbReference type="PROSITE-ProRule" id="PRU00284"/>
    </source>
</evidence>
<keyword evidence="2" id="KW-1003">Cell membrane</keyword>
<dbReference type="Pfam" id="PF00015">
    <property type="entry name" value="MCPsignal"/>
    <property type="match status" value="1"/>
</dbReference>
<evidence type="ECO:0000256" key="5">
    <source>
        <dbReference type="ARBA" id="ARBA00029447"/>
    </source>
</evidence>
<keyword evidence="7" id="KW-0812">Transmembrane</keyword>
<gene>
    <name evidence="10" type="ORF">QR721_09905</name>
</gene>
<evidence type="ECO:0000313" key="11">
    <source>
        <dbReference type="Proteomes" id="UP001180087"/>
    </source>
</evidence>
<keyword evidence="11" id="KW-1185">Reference proteome</keyword>
<feature type="domain" description="HAMP" evidence="9">
    <location>
        <begin position="333"/>
        <end position="389"/>
    </location>
</feature>
<dbReference type="SUPFAM" id="SSF58104">
    <property type="entry name" value="Methyl-accepting chemotaxis protein (MCP) signaling domain"/>
    <property type="match status" value="1"/>
</dbReference>
<organism evidence="10 11">
    <name type="scientific">Aciduricibacillus chroicocephali</name>
    <dbReference type="NCBI Taxonomy" id="3054939"/>
    <lineage>
        <taxon>Bacteria</taxon>
        <taxon>Bacillati</taxon>
        <taxon>Bacillota</taxon>
        <taxon>Bacilli</taxon>
        <taxon>Bacillales</taxon>
        <taxon>Bacillaceae</taxon>
        <taxon>Aciduricibacillus</taxon>
    </lineage>
</organism>
<keyword evidence="3 7" id="KW-0472">Membrane</keyword>
<feature type="domain" description="Methyl-accepting transducer" evidence="8">
    <location>
        <begin position="408"/>
        <end position="679"/>
    </location>
</feature>
<dbReference type="PROSITE" id="PS50885">
    <property type="entry name" value="HAMP"/>
    <property type="match status" value="1"/>
</dbReference>
<dbReference type="InterPro" id="IPR003660">
    <property type="entry name" value="HAMP_dom"/>
</dbReference>
<dbReference type="CDD" id="cd11386">
    <property type="entry name" value="MCP_signal"/>
    <property type="match status" value="1"/>
</dbReference>
<proteinExistence type="inferred from homology"/>
<dbReference type="InterPro" id="IPR004089">
    <property type="entry name" value="MCPsignal_dom"/>
</dbReference>
<dbReference type="RefSeq" id="WP_348026483.1">
    <property type="nucleotide sequence ID" value="NZ_CP129113.1"/>
</dbReference>
<evidence type="ECO:0000256" key="2">
    <source>
        <dbReference type="ARBA" id="ARBA00022475"/>
    </source>
</evidence>
<evidence type="ECO:0000313" key="10">
    <source>
        <dbReference type="EMBL" id="WLV23947.1"/>
    </source>
</evidence>
<evidence type="ECO:0000256" key="1">
    <source>
        <dbReference type="ARBA" id="ARBA00004236"/>
    </source>
</evidence>
<evidence type="ECO:0000256" key="7">
    <source>
        <dbReference type="SAM" id="Phobius"/>
    </source>
</evidence>
<name>A0ABY9KW35_9BACI</name>
<feature type="transmembrane region" description="Helical" evidence="7">
    <location>
        <begin position="12"/>
        <end position="32"/>
    </location>
</feature>
<dbReference type="Gene3D" id="1.10.287.950">
    <property type="entry name" value="Methyl-accepting chemotaxis protein"/>
    <property type="match status" value="1"/>
</dbReference>
<dbReference type="PROSITE" id="PS50111">
    <property type="entry name" value="CHEMOTAXIS_TRANSDUC_2"/>
    <property type="match status" value="1"/>
</dbReference>
<dbReference type="PANTHER" id="PTHR32089:SF112">
    <property type="entry name" value="LYSOZYME-LIKE PROTEIN-RELATED"/>
    <property type="match status" value="1"/>
</dbReference>